<reference evidence="3 4" key="1">
    <citation type="submission" date="2020-05" db="EMBL/GenBank/DDBJ databases">
        <title>Distinct polysaccharide utilization as determinants for interspecies competition between intestinal Prevotella spp.</title>
        <authorList>
            <person name="Galvez E.J.C."/>
            <person name="Iljazovic A."/>
            <person name="Strowig T."/>
        </authorList>
    </citation>
    <scope>NUCLEOTIDE SEQUENCE [LARGE SCALE GENOMIC DNA]</scope>
    <source>
        <strain evidence="3 4">PCHR</strain>
    </source>
</reference>
<organism evidence="3 4">
    <name type="scientific">Xylanibacter caecicola</name>
    <dbReference type="NCBI Taxonomy" id="2736294"/>
    <lineage>
        <taxon>Bacteria</taxon>
        <taxon>Pseudomonadati</taxon>
        <taxon>Bacteroidota</taxon>
        <taxon>Bacteroidia</taxon>
        <taxon>Bacteroidales</taxon>
        <taxon>Prevotellaceae</taxon>
        <taxon>Xylanibacter</taxon>
    </lineage>
</organism>
<proteinExistence type="predicted"/>
<feature type="domain" description="DUF4923" evidence="2">
    <location>
        <begin position="64"/>
        <end position="218"/>
    </location>
</feature>
<dbReference type="EMBL" id="JABKKJ010000004">
    <property type="protein sequence ID" value="NPE24738.1"/>
    <property type="molecule type" value="Genomic_DNA"/>
</dbReference>
<dbReference type="RefSeq" id="WP_172344231.1">
    <property type="nucleotide sequence ID" value="NZ_CASYYZ010000052.1"/>
</dbReference>
<name>A0ABX2B2R2_9BACT</name>
<gene>
    <name evidence="3" type="ORF">HPS54_04265</name>
</gene>
<evidence type="ECO:0000313" key="4">
    <source>
        <dbReference type="Proteomes" id="UP000820977"/>
    </source>
</evidence>
<dbReference type="InterPro" id="IPR032575">
    <property type="entry name" value="DUF4923"/>
</dbReference>
<evidence type="ECO:0000259" key="2">
    <source>
        <dbReference type="Pfam" id="PF16270"/>
    </source>
</evidence>
<dbReference type="Pfam" id="PF16270">
    <property type="entry name" value="DUF4923"/>
    <property type="match status" value="1"/>
</dbReference>
<feature type="chain" id="PRO_5046403935" evidence="1">
    <location>
        <begin position="24"/>
        <end position="220"/>
    </location>
</feature>
<comment type="caution">
    <text evidence="3">The sequence shown here is derived from an EMBL/GenBank/DDBJ whole genome shotgun (WGS) entry which is preliminary data.</text>
</comment>
<protein>
    <submittedName>
        <fullName evidence="3">DUF4923 family protein</fullName>
    </submittedName>
</protein>
<accession>A0ABX2B2R2</accession>
<sequence>MMNTITRKLFLSAAFMMCVNANAQINLGDILNKVKETVEAKGNTGDNKDGGLLSSLTGVFSKNKIATKELVIGTWVYEEPAVVFKSDNLLKKAGGKFASSLIEKKLQERLEKYGFKKGDVTMSFDKNGNFEQKLRGKSLKGTYTIEDKNIILKYAGKVSQFVGTTQIDGDCLLIVMDASKLLKYVNALGKYSNDSRLKAATSLLGSMDGMECGLLLKKQK</sequence>
<dbReference type="Proteomes" id="UP000820977">
    <property type="component" value="Unassembled WGS sequence"/>
</dbReference>
<evidence type="ECO:0000256" key="1">
    <source>
        <dbReference type="SAM" id="SignalP"/>
    </source>
</evidence>
<evidence type="ECO:0000313" key="3">
    <source>
        <dbReference type="EMBL" id="NPE24738.1"/>
    </source>
</evidence>
<keyword evidence="4" id="KW-1185">Reference proteome</keyword>
<feature type="signal peptide" evidence="1">
    <location>
        <begin position="1"/>
        <end position="23"/>
    </location>
</feature>
<keyword evidence="1" id="KW-0732">Signal</keyword>